<dbReference type="Gene3D" id="2.60.40.420">
    <property type="entry name" value="Cupredoxins - blue copper proteins"/>
    <property type="match status" value="1"/>
</dbReference>
<dbReference type="InterPro" id="IPR002109">
    <property type="entry name" value="Glutaredoxin"/>
</dbReference>
<evidence type="ECO:0000313" key="4">
    <source>
        <dbReference type="EMBL" id="KAG0503121.1"/>
    </source>
</evidence>
<organism evidence="4 5">
    <name type="scientific">Vanilla planifolia</name>
    <name type="common">Vanilla</name>
    <dbReference type="NCBI Taxonomy" id="51239"/>
    <lineage>
        <taxon>Eukaryota</taxon>
        <taxon>Viridiplantae</taxon>
        <taxon>Streptophyta</taxon>
        <taxon>Embryophyta</taxon>
        <taxon>Tracheophyta</taxon>
        <taxon>Spermatophyta</taxon>
        <taxon>Magnoliopsida</taxon>
        <taxon>Liliopsida</taxon>
        <taxon>Asparagales</taxon>
        <taxon>Orchidaceae</taxon>
        <taxon>Vanilloideae</taxon>
        <taxon>Vanilleae</taxon>
        <taxon>Vanilla</taxon>
    </lineage>
</organism>
<reference evidence="4 5" key="1">
    <citation type="journal article" date="2020" name="Nat. Food">
        <title>A phased Vanilla planifolia genome enables genetic improvement of flavour and production.</title>
        <authorList>
            <person name="Hasing T."/>
            <person name="Tang H."/>
            <person name="Brym M."/>
            <person name="Khazi F."/>
            <person name="Huang T."/>
            <person name="Chambers A.H."/>
        </authorList>
    </citation>
    <scope>NUCLEOTIDE SEQUENCE [LARGE SCALE GENOMIC DNA]</scope>
    <source>
        <tissue evidence="4">Leaf</tissue>
    </source>
</reference>
<dbReference type="SUPFAM" id="SSF49503">
    <property type="entry name" value="Cupredoxins"/>
    <property type="match status" value="1"/>
</dbReference>
<dbReference type="Pfam" id="PF00462">
    <property type="entry name" value="Glutaredoxin"/>
    <property type="match status" value="1"/>
</dbReference>
<dbReference type="GO" id="GO:0009055">
    <property type="term" value="F:electron transfer activity"/>
    <property type="evidence" value="ECO:0007669"/>
    <property type="project" value="InterPro"/>
</dbReference>
<gene>
    <name evidence="4" type="ORF">HPP92_003193</name>
</gene>
<evidence type="ECO:0000256" key="2">
    <source>
        <dbReference type="SAM" id="SignalP"/>
    </source>
</evidence>
<dbReference type="Gene3D" id="3.40.30.10">
    <property type="entry name" value="Glutaredoxin"/>
    <property type="match status" value="1"/>
</dbReference>
<dbReference type="PANTHER" id="PTHR45669">
    <property type="entry name" value="GLUTAREDOXIN DOMAIN-CONTAINING CYSTEINE-RICH PROTEIN CG12206-RELATED"/>
    <property type="match status" value="1"/>
</dbReference>
<dbReference type="OrthoDB" id="783836at2759"/>
<dbReference type="PROSITE" id="PS51485">
    <property type="entry name" value="PHYTOCYANIN"/>
    <property type="match status" value="1"/>
</dbReference>
<dbReference type="Pfam" id="PF23733">
    <property type="entry name" value="GRXCR1-2_C"/>
    <property type="match status" value="1"/>
</dbReference>
<dbReference type="FunFam" id="2.60.40.420:FF:000048">
    <property type="entry name" value="Early nodulin-like protein 18"/>
    <property type="match status" value="1"/>
</dbReference>
<accession>A0A835S356</accession>
<dbReference type="PANTHER" id="PTHR45669:SF60">
    <property type="entry name" value="GLUTAREDOXIN FAMILY PROTEIN, EXPRESSED"/>
    <property type="match status" value="1"/>
</dbReference>
<dbReference type="InterPro" id="IPR003245">
    <property type="entry name" value="Phytocyanin_dom"/>
</dbReference>
<dbReference type="SUPFAM" id="SSF52833">
    <property type="entry name" value="Thioredoxin-like"/>
    <property type="match status" value="1"/>
</dbReference>
<feature type="domain" description="Phytocyanin" evidence="3">
    <location>
        <begin position="32"/>
        <end position="151"/>
    </location>
</feature>
<dbReference type="PROSITE" id="PS51354">
    <property type="entry name" value="GLUTAREDOXIN_2"/>
    <property type="match status" value="1"/>
</dbReference>
<evidence type="ECO:0000256" key="1">
    <source>
        <dbReference type="SAM" id="MobiDB-lite"/>
    </source>
</evidence>
<keyword evidence="2" id="KW-0732">Signal</keyword>
<evidence type="ECO:0000259" key="3">
    <source>
        <dbReference type="PROSITE" id="PS51485"/>
    </source>
</evidence>
<sequence>MGYRNGYRFLFSCLVLFSYALFVEFHGAQGYRNYTVGDSLGWYDDLMEPRVDYQKWAEGKYFGLGDFLIFNTDKNHSVVQTYNETTYKRCDYDDAEEDDTTEWSAGEPTFDSATVTVPVPLLKVGSNFFFSGNYDGEQCRHGQHFVINVTHGQGLPPSLNPSEGSPAPTSGDEGDAVPETVVPSNFKDPEGAGDVKATAGAARLMNATAFCGAVSRRRSPWVLPRAKLTFPSTASIRTHSPNDNHLAAFPRLVLFSMGGFDDPSASKKPFFLPRSFTYNHTFHRRASDASRPFWKNLAEGDPKCHDSNSRVVLYTTSLRSIRRTHEDCSYVRSILRGFRVAVDERDVSLDAAYRGELQALLGSKGRPVPLPQVFVRGRHVGGAEEVRQLHETGELGRLLEGVAVQDPAYVCGGCGGVRFVPCGSCSGSRKLFLEEEGRMRRCEKCNENGLGNFRAILFEGFFLLQEVGHYQQSIVNS</sequence>
<name>A0A835S356_VANPL</name>
<proteinExistence type="predicted"/>
<dbReference type="CDD" id="cd04216">
    <property type="entry name" value="Phytocyanin"/>
    <property type="match status" value="1"/>
</dbReference>
<dbReference type="InterPro" id="IPR008972">
    <property type="entry name" value="Cupredoxin"/>
</dbReference>
<dbReference type="CDD" id="cd03031">
    <property type="entry name" value="GRX_GRX_like"/>
    <property type="match status" value="1"/>
</dbReference>
<comment type="caution">
    <text evidence="4">The sequence shown here is derived from an EMBL/GenBank/DDBJ whole genome shotgun (WGS) entry which is preliminary data.</text>
</comment>
<dbReference type="EMBL" id="JADCNM010000001">
    <property type="protein sequence ID" value="KAG0503121.1"/>
    <property type="molecule type" value="Genomic_DNA"/>
</dbReference>
<protein>
    <recommendedName>
        <fullName evidence="3">Phytocyanin domain-containing protein</fullName>
    </recommendedName>
</protein>
<dbReference type="Proteomes" id="UP000639772">
    <property type="component" value="Chromosome 1"/>
</dbReference>
<dbReference type="InterPro" id="IPR036249">
    <property type="entry name" value="Thioredoxin-like_sf"/>
</dbReference>
<evidence type="ECO:0000313" key="5">
    <source>
        <dbReference type="Proteomes" id="UP000639772"/>
    </source>
</evidence>
<feature type="signal peptide" evidence="2">
    <location>
        <begin position="1"/>
        <end position="30"/>
    </location>
</feature>
<dbReference type="Pfam" id="PF02298">
    <property type="entry name" value="Cu_bind_like"/>
    <property type="match status" value="1"/>
</dbReference>
<feature type="region of interest" description="Disordered" evidence="1">
    <location>
        <begin position="152"/>
        <end position="177"/>
    </location>
</feature>
<feature type="chain" id="PRO_5032322793" description="Phytocyanin domain-containing protein" evidence="2">
    <location>
        <begin position="31"/>
        <end position="477"/>
    </location>
</feature>
<dbReference type="AlphaFoldDB" id="A0A835S356"/>